<dbReference type="GO" id="GO:0032259">
    <property type="term" value="P:methylation"/>
    <property type="evidence" value="ECO:0007669"/>
    <property type="project" value="UniProtKB-KW"/>
</dbReference>
<dbReference type="InterPro" id="IPR041698">
    <property type="entry name" value="Methyltransf_25"/>
</dbReference>
<comment type="caution">
    <text evidence="2">The sequence shown here is derived from an EMBL/GenBank/DDBJ whole genome shotgun (WGS) entry which is preliminary data.</text>
</comment>
<evidence type="ECO:0000259" key="1">
    <source>
        <dbReference type="Pfam" id="PF13649"/>
    </source>
</evidence>
<organism evidence="2 3">
    <name type="scientific">Terrabacter terrigena</name>
    <dbReference type="NCBI Taxonomy" id="574718"/>
    <lineage>
        <taxon>Bacteria</taxon>
        <taxon>Bacillati</taxon>
        <taxon>Actinomycetota</taxon>
        <taxon>Actinomycetes</taxon>
        <taxon>Micrococcales</taxon>
        <taxon>Intrasporangiaceae</taxon>
        <taxon>Terrabacter</taxon>
    </lineage>
</organism>
<feature type="domain" description="Methyltransferase" evidence="1">
    <location>
        <begin position="35"/>
        <end position="131"/>
    </location>
</feature>
<dbReference type="CDD" id="cd02440">
    <property type="entry name" value="AdoMet_MTases"/>
    <property type="match status" value="1"/>
</dbReference>
<evidence type="ECO:0000313" key="3">
    <source>
        <dbReference type="Proteomes" id="UP001597046"/>
    </source>
</evidence>
<name>A0ABW3MYG1_9MICO</name>
<dbReference type="Pfam" id="PF13649">
    <property type="entry name" value="Methyltransf_25"/>
    <property type="match status" value="1"/>
</dbReference>
<keyword evidence="3" id="KW-1185">Reference proteome</keyword>
<sequence>MAWDERYAAHDLVWSVEPNRFVAEIIGPLTAGHALDLAAGEGRNAIWMAERGWSVVALDYSSVAVDRMRSLAADRLGADVDRLTPLVGDATLPAPGDPASYDLVLLSYLQLPAAEWRQALRVAVAALRPGGRVVVVGHAGRNLAEGWGGPSERAVLYDPDEVLEAVEGLPVTVEQSGIRERPVETDGGQRVALDTVVVLRREG</sequence>
<dbReference type="RefSeq" id="WP_386053759.1">
    <property type="nucleotide sequence ID" value="NZ_JBHTKH010000010.1"/>
</dbReference>
<dbReference type="Proteomes" id="UP001597046">
    <property type="component" value="Unassembled WGS sequence"/>
</dbReference>
<dbReference type="EMBL" id="JBHTKH010000010">
    <property type="protein sequence ID" value="MFD1055646.1"/>
    <property type="molecule type" value="Genomic_DNA"/>
</dbReference>
<dbReference type="SUPFAM" id="SSF53335">
    <property type="entry name" value="S-adenosyl-L-methionine-dependent methyltransferases"/>
    <property type="match status" value="1"/>
</dbReference>
<gene>
    <name evidence="2" type="ORF">ACFQ2V_15140</name>
</gene>
<evidence type="ECO:0000313" key="2">
    <source>
        <dbReference type="EMBL" id="MFD1055646.1"/>
    </source>
</evidence>
<dbReference type="InterPro" id="IPR029063">
    <property type="entry name" value="SAM-dependent_MTases_sf"/>
</dbReference>
<keyword evidence="2" id="KW-0489">Methyltransferase</keyword>
<dbReference type="EC" id="2.1.1.64" evidence="2"/>
<dbReference type="EC" id="2.1.1.222" evidence="2"/>
<dbReference type="GO" id="GO:0061542">
    <property type="term" value="F:3-demethylubiquinol 3-O-methyltransferase activity"/>
    <property type="evidence" value="ECO:0007669"/>
    <property type="project" value="UniProtKB-EC"/>
</dbReference>
<dbReference type="GO" id="GO:0102208">
    <property type="term" value="F:2-polyprenyl-6-hydroxyphenol methylase activity"/>
    <property type="evidence" value="ECO:0007669"/>
    <property type="project" value="UniProtKB-EC"/>
</dbReference>
<keyword evidence="2" id="KW-0808">Transferase</keyword>
<accession>A0ABW3MYG1</accession>
<proteinExistence type="predicted"/>
<reference evidence="3" key="1">
    <citation type="journal article" date="2019" name="Int. J. Syst. Evol. Microbiol.">
        <title>The Global Catalogue of Microorganisms (GCM) 10K type strain sequencing project: providing services to taxonomists for standard genome sequencing and annotation.</title>
        <authorList>
            <consortium name="The Broad Institute Genomics Platform"/>
            <consortium name="The Broad Institute Genome Sequencing Center for Infectious Disease"/>
            <person name="Wu L."/>
            <person name="Ma J."/>
        </authorList>
    </citation>
    <scope>NUCLEOTIDE SEQUENCE [LARGE SCALE GENOMIC DNA]</scope>
    <source>
        <strain evidence="3">CCUG 57508</strain>
    </source>
</reference>
<dbReference type="Gene3D" id="3.40.50.150">
    <property type="entry name" value="Vaccinia Virus protein VP39"/>
    <property type="match status" value="1"/>
</dbReference>
<protein>
    <submittedName>
        <fullName evidence="2">Class I SAM-dependent methyltransferase</fullName>
        <ecNumber evidence="2">2.1.1.222</ecNumber>
        <ecNumber evidence="2">2.1.1.64</ecNumber>
    </submittedName>
</protein>